<keyword evidence="3" id="KW-1185">Reference proteome</keyword>
<accession>A0AAN7E657</accession>
<dbReference type="GO" id="GO:0006508">
    <property type="term" value="P:proteolysis"/>
    <property type="evidence" value="ECO:0007669"/>
    <property type="project" value="InterPro"/>
</dbReference>
<organism evidence="2 3">
    <name type="scientific">Quercus rubra</name>
    <name type="common">Northern red oak</name>
    <name type="synonym">Quercus borealis</name>
    <dbReference type="NCBI Taxonomy" id="3512"/>
    <lineage>
        <taxon>Eukaryota</taxon>
        <taxon>Viridiplantae</taxon>
        <taxon>Streptophyta</taxon>
        <taxon>Embryophyta</taxon>
        <taxon>Tracheophyta</taxon>
        <taxon>Spermatophyta</taxon>
        <taxon>Magnoliopsida</taxon>
        <taxon>eudicotyledons</taxon>
        <taxon>Gunneridae</taxon>
        <taxon>Pentapetalae</taxon>
        <taxon>rosids</taxon>
        <taxon>fabids</taxon>
        <taxon>Fagales</taxon>
        <taxon>Fagaceae</taxon>
        <taxon>Quercus</taxon>
    </lineage>
</organism>
<dbReference type="AlphaFoldDB" id="A0AAN7E657"/>
<dbReference type="EMBL" id="JAXUIC010000011">
    <property type="protein sequence ID" value="KAK4563424.1"/>
    <property type="molecule type" value="Genomic_DNA"/>
</dbReference>
<dbReference type="SUPFAM" id="SSF53474">
    <property type="entry name" value="alpha/beta-Hydrolases"/>
    <property type="match status" value="1"/>
</dbReference>
<dbReference type="InterPro" id="IPR029058">
    <property type="entry name" value="AB_hydrolase_fold"/>
</dbReference>
<dbReference type="Proteomes" id="UP001324115">
    <property type="component" value="Unassembled WGS sequence"/>
</dbReference>
<evidence type="ECO:0000313" key="2">
    <source>
        <dbReference type="EMBL" id="KAK4563424.1"/>
    </source>
</evidence>
<dbReference type="InterPro" id="IPR001563">
    <property type="entry name" value="Peptidase_S10"/>
</dbReference>
<evidence type="ECO:0000313" key="3">
    <source>
        <dbReference type="Proteomes" id="UP001324115"/>
    </source>
</evidence>
<gene>
    <name evidence="2" type="ORF">RGQ29_005802</name>
</gene>
<dbReference type="GO" id="GO:0004185">
    <property type="term" value="F:serine-type carboxypeptidase activity"/>
    <property type="evidence" value="ECO:0007669"/>
    <property type="project" value="InterPro"/>
</dbReference>
<sequence>MIITYISVEQWINSLELTIDSDWRPWFVDGQIAGYTRKYTKNGYRLTYATVKGVGHSPHKYKHKECYDMFHRWIHYYPL</sequence>
<name>A0AAN7E657_QUERU</name>
<reference evidence="2 3" key="1">
    <citation type="journal article" date="2023" name="G3 (Bethesda)">
        <title>A haplotype-resolved chromosome-scale genome for Quercus rubra L. provides insights into the genetics of adaptive traits for red oak species.</title>
        <authorList>
            <person name="Kapoor B."/>
            <person name="Jenkins J."/>
            <person name="Schmutz J."/>
            <person name="Zhebentyayeva T."/>
            <person name="Kuelheim C."/>
            <person name="Coggeshall M."/>
            <person name="Heim C."/>
            <person name="Lasky J.R."/>
            <person name="Leites L."/>
            <person name="Islam-Faridi N."/>
            <person name="Romero-Severson J."/>
            <person name="DeLeo V.L."/>
            <person name="Lucas S.M."/>
            <person name="Lazic D."/>
            <person name="Gailing O."/>
            <person name="Carlson J."/>
            <person name="Staton M."/>
        </authorList>
    </citation>
    <scope>NUCLEOTIDE SEQUENCE [LARGE SCALE GENOMIC DNA]</scope>
    <source>
        <strain evidence="2">Pseudo-F2</strain>
    </source>
</reference>
<comment type="caution">
    <text evidence="2">The sequence shown here is derived from an EMBL/GenBank/DDBJ whole genome shotgun (WGS) entry which is preliminary data.</text>
</comment>
<dbReference type="Gene3D" id="3.40.50.11320">
    <property type="match status" value="1"/>
</dbReference>
<comment type="similarity">
    <text evidence="1">Belongs to the peptidase S10 family.</text>
</comment>
<evidence type="ECO:0000256" key="1">
    <source>
        <dbReference type="ARBA" id="ARBA00009431"/>
    </source>
</evidence>
<dbReference type="Pfam" id="PF00450">
    <property type="entry name" value="Peptidase_S10"/>
    <property type="match status" value="1"/>
</dbReference>
<proteinExistence type="inferred from homology"/>
<protein>
    <submittedName>
        <fullName evidence="2">Uncharacterized protein</fullName>
    </submittedName>
</protein>